<reference evidence="1" key="2">
    <citation type="submission" date="2023-06" db="EMBL/GenBank/DDBJ databases">
        <authorList>
            <consortium name="Lawrence Berkeley National Laboratory"/>
            <person name="Haridas S."/>
            <person name="Hensen N."/>
            <person name="Bonometti L."/>
            <person name="Westerberg I."/>
            <person name="Brannstrom I.O."/>
            <person name="Guillou S."/>
            <person name="Cros-Aarteil S."/>
            <person name="Calhoun S."/>
            <person name="Kuo A."/>
            <person name="Mondo S."/>
            <person name="Pangilinan J."/>
            <person name="Riley R."/>
            <person name="Labutti K."/>
            <person name="Andreopoulos B."/>
            <person name="Lipzen A."/>
            <person name="Chen C."/>
            <person name="Yanf M."/>
            <person name="Daum C."/>
            <person name="Ng V."/>
            <person name="Clum A."/>
            <person name="Steindorff A."/>
            <person name="Ohm R."/>
            <person name="Martin F."/>
            <person name="Silar P."/>
            <person name="Natvig D."/>
            <person name="Lalanne C."/>
            <person name="Gautier V."/>
            <person name="Ament-Velasquez S.L."/>
            <person name="Kruys A."/>
            <person name="Hutchinson M.I."/>
            <person name="Powell A.J."/>
            <person name="Barry K."/>
            <person name="Miller A.N."/>
            <person name="Grigoriev I.V."/>
            <person name="Debuchy R."/>
            <person name="Gladieux P."/>
            <person name="Thoren M.H."/>
            <person name="Johannesson H."/>
        </authorList>
    </citation>
    <scope>NUCLEOTIDE SEQUENCE</scope>
    <source>
        <strain evidence="1">CBS 955.72</strain>
    </source>
</reference>
<reference evidence="1" key="1">
    <citation type="journal article" date="2023" name="Mol. Phylogenet. Evol.">
        <title>Genome-scale phylogeny and comparative genomics of the fungal order Sordariales.</title>
        <authorList>
            <person name="Hensen N."/>
            <person name="Bonometti L."/>
            <person name="Westerberg I."/>
            <person name="Brannstrom I.O."/>
            <person name="Guillou S."/>
            <person name="Cros-Aarteil S."/>
            <person name="Calhoun S."/>
            <person name="Haridas S."/>
            <person name="Kuo A."/>
            <person name="Mondo S."/>
            <person name="Pangilinan J."/>
            <person name="Riley R."/>
            <person name="LaButti K."/>
            <person name="Andreopoulos B."/>
            <person name="Lipzen A."/>
            <person name="Chen C."/>
            <person name="Yan M."/>
            <person name="Daum C."/>
            <person name="Ng V."/>
            <person name="Clum A."/>
            <person name="Steindorff A."/>
            <person name="Ohm R.A."/>
            <person name="Martin F."/>
            <person name="Silar P."/>
            <person name="Natvig D.O."/>
            <person name="Lalanne C."/>
            <person name="Gautier V."/>
            <person name="Ament-Velasquez S.L."/>
            <person name="Kruys A."/>
            <person name="Hutchinson M.I."/>
            <person name="Powell A.J."/>
            <person name="Barry K."/>
            <person name="Miller A.N."/>
            <person name="Grigoriev I.V."/>
            <person name="Debuchy R."/>
            <person name="Gladieux P."/>
            <person name="Hiltunen Thoren M."/>
            <person name="Johannesson H."/>
        </authorList>
    </citation>
    <scope>NUCLEOTIDE SEQUENCE</scope>
    <source>
        <strain evidence="1">CBS 955.72</strain>
    </source>
</reference>
<accession>A0AAJ0H7U0</accession>
<dbReference type="AlphaFoldDB" id="A0AAJ0H7U0"/>
<proteinExistence type="predicted"/>
<evidence type="ECO:0000313" key="1">
    <source>
        <dbReference type="EMBL" id="KAK3341962.1"/>
    </source>
</evidence>
<protein>
    <submittedName>
        <fullName evidence="1">Uncharacterized protein</fullName>
    </submittedName>
</protein>
<comment type="caution">
    <text evidence="1">The sequence shown here is derived from an EMBL/GenBank/DDBJ whole genome shotgun (WGS) entry which is preliminary data.</text>
</comment>
<organism evidence="1 2">
    <name type="scientific">Lasiosphaeria hispida</name>
    <dbReference type="NCBI Taxonomy" id="260671"/>
    <lineage>
        <taxon>Eukaryota</taxon>
        <taxon>Fungi</taxon>
        <taxon>Dikarya</taxon>
        <taxon>Ascomycota</taxon>
        <taxon>Pezizomycotina</taxon>
        <taxon>Sordariomycetes</taxon>
        <taxon>Sordariomycetidae</taxon>
        <taxon>Sordariales</taxon>
        <taxon>Lasiosphaeriaceae</taxon>
        <taxon>Lasiosphaeria</taxon>
    </lineage>
</organism>
<dbReference type="Proteomes" id="UP001275084">
    <property type="component" value="Unassembled WGS sequence"/>
</dbReference>
<name>A0AAJ0H7U0_9PEZI</name>
<dbReference type="EMBL" id="JAUIQD010000008">
    <property type="protein sequence ID" value="KAK3341962.1"/>
    <property type="molecule type" value="Genomic_DNA"/>
</dbReference>
<evidence type="ECO:0000313" key="2">
    <source>
        <dbReference type="Proteomes" id="UP001275084"/>
    </source>
</evidence>
<gene>
    <name evidence="1" type="ORF">B0T25DRAFT_586034</name>
</gene>
<keyword evidence="2" id="KW-1185">Reference proteome</keyword>
<sequence length="135" mass="15517">MAAMAAMKSTVEFLQIFVWTFARSPQPLVLHQENKVLRASWRHGDTFFYAWEPEYDKGAPWVSIKPIGPADSYDDMITLEHTAVASRMPKTFQVPRVIYYTERCGFRCTIMTKAQGNKFENILKKIVGVDDAFFA</sequence>